<comment type="caution">
    <text evidence="1">The sequence shown here is derived from an EMBL/GenBank/DDBJ whole genome shotgun (WGS) entry which is preliminary data.</text>
</comment>
<dbReference type="PANTHER" id="PTHR38705:SF1">
    <property type="entry name" value="PROTEIN RDS1"/>
    <property type="match status" value="1"/>
</dbReference>
<gene>
    <name evidence="1" type="ORF">LTR36_004075</name>
</gene>
<keyword evidence="2" id="KW-1185">Reference proteome</keyword>
<proteinExistence type="predicted"/>
<dbReference type="EMBL" id="JAVFHQ010000024">
    <property type="protein sequence ID" value="KAK4544503.1"/>
    <property type="molecule type" value="Genomic_DNA"/>
</dbReference>
<name>A0AAV9JH35_9PEZI</name>
<dbReference type="InterPro" id="IPR039254">
    <property type="entry name" value="Rds1"/>
</dbReference>
<dbReference type="PANTHER" id="PTHR38705">
    <property type="entry name" value="PROTEIN RDS1"/>
    <property type="match status" value="1"/>
</dbReference>
<protein>
    <submittedName>
        <fullName evidence="1">Uncharacterized protein</fullName>
    </submittedName>
</protein>
<dbReference type="AlphaFoldDB" id="A0AAV9JH35"/>
<dbReference type="SUPFAM" id="SSF47240">
    <property type="entry name" value="Ferritin-like"/>
    <property type="match status" value="1"/>
</dbReference>
<evidence type="ECO:0000313" key="1">
    <source>
        <dbReference type="EMBL" id="KAK4544503.1"/>
    </source>
</evidence>
<sequence length="328" mass="34617">MLFHIVLLATAAFAAPFQKRALSSNDQSVLDLALYLEHLEFALYYGGCNNFTDSAYTTAGFPNGFRENICVIGMLLVLSHWLVRFQLNGWALLAAQHEAAHIAAISSILAANGATVNPPCTYNFQNTSPKDFVELASFITNVGIGAYLGGSGLLTDNAILEEVAASILTVEARHDTYLRTGIAASPFPSAFDTGLTATWAFNLAQMFVVSCPTQLPIVKLPTLNLLVASNQQLPGPTTTVGAFGWDPSQFFVAVDSAAPLYIAIVNQNISAPIFVPLNMTSSTTGTATLPQNITGAAFACLTTFAGGLDLAALSSYGTLAGPVELLLL</sequence>
<evidence type="ECO:0000313" key="2">
    <source>
        <dbReference type="Proteomes" id="UP001324427"/>
    </source>
</evidence>
<dbReference type="Pfam" id="PF13668">
    <property type="entry name" value="Ferritin_2"/>
    <property type="match status" value="1"/>
</dbReference>
<dbReference type="InterPro" id="IPR009078">
    <property type="entry name" value="Ferritin-like_SF"/>
</dbReference>
<accession>A0AAV9JH35</accession>
<organism evidence="1 2">
    <name type="scientific">Oleoguttula mirabilis</name>
    <dbReference type="NCBI Taxonomy" id="1507867"/>
    <lineage>
        <taxon>Eukaryota</taxon>
        <taxon>Fungi</taxon>
        <taxon>Dikarya</taxon>
        <taxon>Ascomycota</taxon>
        <taxon>Pezizomycotina</taxon>
        <taxon>Dothideomycetes</taxon>
        <taxon>Dothideomycetidae</taxon>
        <taxon>Mycosphaerellales</taxon>
        <taxon>Teratosphaeriaceae</taxon>
        <taxon>Oleoguttula</taxon>
    </lineage>
</organism>
<reference evidence="1 2" key="1">
    <citation type="submission" date="2021-11" db="EMBL/GenBank/DDBJ databases">
        <title>Black yeast isolated from Biological Soil Crust.</title>
        <authorList>
            <person name="Kurbessoian T."/>
        </authorList>
    </citation>
    <scope>NUCLEOTIDE SEQUENCE [LARGE SCALE GENOMIC DNA]</scope>
    <source>
        <strain evidence="1 2">CCFEE 5522</strain>
    </source>
</reference>
<dbReference type="Proteomes" id="UP001324427">
    <property type="component" value="Unassembled WGS sequence"/>
</dbReference>